<keyword evidence="3 4" id="KW-0862">Zinc</keyword>
<name>A0A7J2TGD2_ARCFL</name>
<dbReference type="InterPro" id="IPR023512">
    <property type="entry name" value="Deaminase_MtaD/DadD"/>
</dbReference>
<dbReference type="HAMAP" id="MF_01281">
    <property type="entry name" value="MTA_SAH_deamin"/>
    <property type="match status" value="1"/>
</dbReference>
<dbReference type="SUPFAM" id="SSF51338">
    <property type="entry name" value="Composite domain of metallo-dependent hydrolases"/>
    <property type="match status" value="1"/>
</dbReference>
<evidence type="ECO:0000256" key="1">
    <source>
        <dbReference type="ARBA" id="ARBA00022723"/>
    </source>
</evidence>
<dbReference type="InterPro" id="IPR011059">
    <property type="entry name" value="Metal-dep_hydrolase_composite"/>
</dbReference>
<comment type="caution">
    <text evidence="4">Lacks conserved residue(s) required for the propagation of feature annotation.</text>
</comment>
<dbReference type="PANTHER" id="PTHR43794:SF11">
    <property type="entry name" value="AMIDOHYDROLASE-RELATED DOMAIN-CONTAINING PROTEIN"/>
    <property type="match status" value="1"/>
</dbReference>
<dbReference type="Pfam" id="PF01979">
    <property type="entry name" value="Amidohydro_1"/>
    <property type="match status" value="1"/>
</dbReference>
<dbReference type="SUPFAM" id="SSF51556">
    <property type="entry name" value="Metallo-dependent hydrolases"/>
    <property type="match status" value="1"/>
</dbReference>
<comment type="catalytic activity">
    <reaction evidence="4">
        <text>S-adenosyl-L-homocysteine + H2O + H(+) = S-inosyl-L-homocysteine + NH4(+)</text>
        <dbReference type="Rhea" id="RHEA:20716"/>
        <dbReference type="ChEBI" id="CHEBI:15377"/>
        <dbReference type="ChEBI" id="CHEBI:15378"/>
        <dbReference type="ChEBI" id="CHEBI:28938"/>
        <dbReference type="ChEBI" id="CHEBI:57856"/>
        <dbReference type="ChEBI" id="CHEBI:57985"/>
        <dbReference type="EC" id="3.5.4.28"/>
    </reaction>
</comment>
<evidence type="ECO:0000259" key="5">
    <source>
        <dbReference type="Pfam" id="PF01979"/>
    </source>
</evidence>
<dbReference type="PANTHER" id="PTHR43794">
    <property type="entry name" value="AMINOHYDROLASE SSNA-RELATED"/>
    <property type="match status" value="1"/>
</dbReference>
<gene>
    <name evidence="4" type="primary">mtaD</name>
    <name evidence="6" type="ORF">ENP88_00545</name>
</gene>
<comment type="cofactor">
    <cofactor evidence="4">
        <name>Zn(2+)</name>
        <dbReference type="ChEBI" id="CHEBI:29105"/>
    </cofactor>
    <text evidence="4">Binds 1 zinc ion per subunit.</text>
</comment>
<comment type="caution">
    <text evidence="6">The sequence shown here is derived from an EMBL/GenBank/DDBJ whole genome shotgun (WGS) entry which is preliminary data.</text>
</comment>
<accession>A0A7J2TGD2</accession>
<feature type="binding site" evidence="4">
    <location>
        <position position="176"/>
    </location>
    <ligand>
        <name>substrate</name>
    </ligand>
</feature>
<dbReference type="EC" id="3.5.4.28" evidence="4"/>
<dbReference type="EC" id="3.5.4.31" evidence="4"/>
<evidence type="ECO:0000256" key="4">
    <source>
        <dbReference type="HAMAP-Rule" id="MF_01281"/>
    </source>
</evidence>
<keyword evidence="2 4" id="KW-0378">Hydrolase</keyword>
<feature type="binding site" evidence="4">
    <location>
        <position position="148"/>
    </location>
    <ligand>
        <name>substrate</name>
    </ligand>
</feature>
<dbReference type="InterPro" id="IPR006680">
    <property type="entry name" value="Amidohydro-rel"/>
</dbReference>
<feature type="binding site" evidence="4">
    <location>
        <position position="291"/>
    </location>
    <ligand>
        <name>Zn(2+)</name>
        <dbReference type="ChEBI" id="CHEBI:29105"/>
    </ligand>
</feature>
<evidence type="ECO:0000313" key="6">
    <source>
        <dbReference type="EMBL" id="HEH34653.1"/>
    </source>
</evidence>
<reference evidence="6" key="1">
    <citation type="journal article" date="2020" name="mSystems">
        <title>Genome- and Community-Level Interaction Insights into Carbon Utilization and Element Cycling Functions of Hydrothermarchaeota in Hydrothermal Sediment.</title>
        <authorList>
            <person name="Zhou Z."/>
            <person name="Liu Y."/>
            <person name="Xu W."/>
            <person name="Pan J."/>
            <person name="Luo Z.H."/>
            <person name="Li M."/>
        </authorList>
    </citation>
    <scope>NUCLEOTIDE SEQUENCE [LARGE SCALE GENOMIC DNA]</scope>
    <source>
        <strain evidence="6">SpSt-26</strain>
    </source>
</reference>
<feature type="binding site" evidence="4">
    <location>
        <position position="58"/>
    </location>
    <ligand>
        <name>Zn(2+)</name>
        <dbReference type="ChEBI" id="CHEBI:29105"/>
    </ligand>
</feature>
<feature type="binding site" evidence="4">
    <location>
        <position position="86"/>
    </location>
    <ligand>
        <name>substrate</name>
    </ligand>
</feature>
<dbReference type="Gene3D" id="3.20.20.140">
    <property type="entry name" value="Metal-dependent hydrolases"/>
    <property type="match status" value="1"/>
</dbReference>
<protein>
    <recommendedName>
        <fullName evidence="4">5-methylthioadenosine/S-adenosylhomocysteine deaminase</fullName>
        <shortName evidence="4">MTA/SAH deaminase</shortName>
        <ecNumber evidence="4">3.5.4.28</ecNumber>
        <ecNumber evidence="4">3.5.4.31</ecNumber>
    </recommendedName>
</protein>
<dbReference type="AlphaFoldDB" id="A0A7J2TGD2"/>
<evidence type="ECO:0000256" key="3">
    <source>
        <dbReference type="ARBA" id="ARBA00022833"/>
    </source>
</evidence>
<feature type="binding site" evidence="4">
    <location>
        <position position="206"/>
    </location>
    <ligand>
        <name>substrate</name>
    </ligand>
</feature>
<dbReference type="CDD" id="cd01298">
    <property type="entry name" value="ATZ_TRZ_like"/>
    <property type="match status" value="1"/>
</dbReference>
<sequence length="418" mass="47061">MFDLVIENGLCLISGKFVEANIGIEGKRIAFVGKEDIKGEERINAKSCLVLPGLFNAHTHSAMTILRGYAEGLPLNEWLEKVWKVEAKLDERSVYSASLLACAEMLKNGITCFADMYIHMDSVARAVEETGIRAVLGYGMADRGIEERMEKELRIAMDFVKKWEGRERIKTMLTPHAIYTCSPEFLSRINEIAKEKGLIKHIHASETLWEVRESKKRFGKTPVDLLKDIGFLDEKTVLAHCVWLRDSEINTIAERKVSVAHCPSSNLKLSSGIAKIAEMVERGVNVAIGTDGAASNNMLNILSEIRISALLQQLRRKFLNPLKYLEMATKNGYRAYGIEGGEIVEGKVADIIVFEPKIYHMPFYDYVNSIVFSSTGCEVRDVIVDGKIVVEDRFLINVDEEELEKEFLKLTDSFVEKA</sequence>
<feature type="binding site" evidence="4">
    <location>
        <position position="203"/>
    </location>
    <ligand>
        <name>Zn(2+)</name>
        <dbReference type="ChEBI" id="CHEBI:29105"/>
    </ligand>
</feature>
<dbReference type="GO" id="GO:0050270">
    <property type="term" value="F:S-adenosylhomocysteine deaminase activity"/>
    <property type="evidence" value="ECO:0007669"/>
    <property type="project" value="UniProtKB-UniRule"/>
</dbReference>
<keyword evidence="1 4" id="KW-0479">Metal-binding</keyword>
<comment type="catalytic activity">
    <reaction evidence="4">
        <text>S-methyl-5'-thioadenosine + H2O + H(+) = S-methyl-5'-thioinosine + NH4(+)</text>
        <dbReference type="Rhea" id="RHEA:25025"/>
        <dbReference type="ChEBI" id="CHEBI:15377"/>
        <dbReference type="ChEBI" id="CHEBI:15378"/>
        <dbReference type="ChEBI" id="CHEBI:17509"/>
        <dbReference type="ChEBI" id="CHEBI:28938"/>
        <dbReference type="ChEBI" id="CHEBI:48595"/>
        <dbReference type="EC" id="3.5.4.31"/>
    </reaction>
</comment>
<feature type="binding site" evidence="4">
    <location>
        <position position="60"/>
    </location>
    <ligand>
        <name>Zn(2+)</name>
        <dbReference type="ChEBI" id="CHEBI:29105"/>
    </ligand>
</feature>
<dbReference type="InterPro" id="IPR050287">
    <property type="entry name" value="MTA/SAH_deaminase"/>
</dbReference>
<dbReference type="FunFam" id="3.20.20.140:FF:000014">
    <property type="entry name" value="5-methylthioadenosine/S-adenosylhomocysteine deaminase"/>
    <property type="match status" value="1"/>
</dbReference>
<dbReference type="InterPro" id="IPR032466">
    <property type="entry name" value="Metal_Hydrolase"/>
</dbReference>
<feature type="binding site" evidence="4">
    <location>
        <position position="291"/>
    </location>
    <ligand>
        <name>substrate</name>
    </ligand>
</feature>
<evidence type="ECO:0000256" key="2">
    <source>
        <dbReference type="ARBA" id="ARBA00022801"/>
    </source>
</evidence>
<dbReference type="Gene3D" id="2.30.40.10">
    <property type="entry name" value="Urease, subunit C, domain 1"/>
    <property type="match status" value="1"/>
</dbReference>
<comment type="function">
    <text evidence="4">Catalyzes the deamination of 5-methylthioadenosine and S-adenosyl-L-homocysteine into 5-methylthioinosine and S-inosyl-L-homocysteine, respectively. Is also able to deaminate adenosine.</text>
</comment>
<comment type="similarity">
    <text evidence="4">Belongs to the metallo-dependent hydrolases superfamily. MTA/SAH deaminase family.</text>
</comment>
<dbReference type="GO" id="GO:0046872">
    <property type="term" value="F:metal ion binding"/>
    <property type="evidence" value="ECO:0007669"/>
    <property type="project" value="UniProtKB-KW"/>
</dbReference>
<dbReference type="EMBL" id="DSLA01000013">
    <property type="protein sequence ID" value="HEH34653.1"/>
    <property type="molecule type" value="Genomic_DNA"/>
</dbReference>
<organism evidence="6">
    <name type="scientific">Archaeoglobus fulgidus</name>
    <dbReference type="NCBI Taxonomy" id="2234"/>
    <lineage>
        <taxon>Archaea</taxon>
        <taxon>Methanobacteriati</taxon>
        <taxon>Methanobacteriota</taxon>
        <taxon>Archaeoglobi</taxon>
        <taxon>Archaeoglobales</taxon>
        <taxon>Archaeoglobaceae</taxon>
        <taxon>Archaeoglobus</taxon>
    </lineage>
</organism>
<feature type="domain" description="Amidohydrolase-related" evidence="5">
    <location>
        <begin position="49"/>
        <end position="389"/>
    </location>
</feature>
<dbReference type="GO" id="GO:0090614">
    <property type="term" value="F:5'-methylthioadenosine deaminase activity"/>
    <property type="evidence" value="ECO:0007669"/>
    <property type="project" value="UniProtKB-UniRule"/>
</dbReference>
<proteinExistence type="inferred from homology"/>